<dbReference type="EMBL" id="MU806040">
    <property type="protein sequence ID" value="KAJ3841417.1"/>
    <property type="molecule type" value="Genomic_DNA"/>
</dbReference>
<accession>A0AA38PEF8</accession>
<comment type="caution">
    <text evidence="1">The sequence shown here is derived from an EMBL/GenBank/DDBJ whole genome shotgun (WGS) entry which is preliminary data.</text>
</comment>
<dbReference type="PANTHER" id="PTHR40434:SF1">
    <property type="entry name" value="CUPIN TYPE-1 DOMAIN-CONTAINING PROTEIN"/>
    <property type="match status" value="1"/>
</dbReference>
<name>A0AA38PEF8_9AGAR</name>
<evidence type="ECO:0000313" key="2">
    <source>
        <dbReference type="Proteomes" id="UP001163846"/>
    </source>
</evidence>
<organism evidence="1 2">
    <name type="scientific">Lentinula raphanica</name>
    <dbReference type="NCBI Taxonomy" id="153919"/>
    <lineage>
        <taxon>Eukaryota</taxon>
        <taxon>Fungi</taxon>
        <taxon>Dikarya</taxon>
        <taxon>Basidiomycota</taxon>
        <taxon>Agaricomycotina</taxon>
        <taxon>Agaricomycetes</taxon>
        <taxon>Agaricomycetidae</taxon>
        <taxon>Agaricales</taxon>
        <taxon>Marasmiineae</taxon>
        <taxon>Omphalotaceae</taxon>
        <taxon>Lentinula</taxon>
    </lineage>
</organism>
<dbReference type="AlphaFoldDB" id="A0AA38PEF8"/>
<sequence length="92" mass="10184">MSSQSEAEAEVQARGFTNVFTWTDSPKAHYPPHSHATRTTHLILQGEFIITYPKDTHPSKETFGPGAQIDVEADRVHEVWIGEGGCTYVVGE</sequence>
<dbReference type="SUPFAM" id="SSF51182">
    <property type="entry name" value="RmlC-like cupins"/>
    <property type="match status" value="1"/>
</dbReference>
<dbReference type="InterPro" id="IPR014710">
    <property type="entry name" value="RmlC-like_jellyroll"/>
</dbReference>
<reference evidence="1" key="1">
    <citation type="submission" date="2022-08" db="EMBL/GenBank/DDBJ databases">
        <authorList>
            <consortium name="DOE Joint Genome Institute"/>
            <person name="Min B."/>
            <person name="Riley R."/>
            <person name="Sierra-Patev S."/>
            <person name="Naranjo-Ortiz M."/>
            <person name="Looney B."/>
            <person name="Konkel Z."/>
            <person name="Slot J.C."/>
            <person name="Sakamoto Y."/>
            <person name="Steenwyk J.L."/>
            <person name="Rokas A."/>
            <person name="Carro J."/>
            <person name="Camarero S."/>
            <person name="Ferreira P."/>
            <person name="Molpeceres G."/>
            <person name="Ruiz-Duenas F.J."/>
            <person name="Serrano A."/>
            <person name="Henrissat B."/>
            <person name="Drula E."/>
            <person name="Hughes K.W."/>
            <person name="Mata J.L."/>
            <person name="Ishikawa N.K."/>
            <person name="Vargas-Isla R."/>
            <person name="Ushijima S."/>
            <person name="Smith C.A."/>
            <person name="Ahrendt S."/>
            <person name="Andreopoulos W."/>
            <person name="He G."/>
            <person name="Labutti K."/>
            <person name="Lipzen A."/>
            <person name="Ng V."/>
            <person name="Sandor L."/>
            <person name="Barry K."/>
            <person name="Martinez A.T."/>
            <person name="Xiao Y."/>
            <person name="Gibbons J.G."/>
            <person name="Terashima K."/>
            <person name="Hibbett D.S."/>
            <person name="Grigoriev I.V."/>
        </authorList>
    </citation>
    <scope>NUCLEOTIDE SEQUENCE</scope>
    <source>
        <strain evidence="1">TFB9207</strain>
    </source>
</reference>
<protein>
    <submittedName>
        <fullName evidence="1">Uncharacterized protein</fullName>
    </submittedName>
</protein>
<dbReference type="Proteomes" id="UP001163846">
    <property type="component" value="Unassembled WGS sequence"/>
</dbReference>
<dbReference type="PANTHER" id="PTHR40434">
    <property type="entry name" value="CUPIN_2 DOMAIN-CONTAINING PROTEIN"/>
    <property type="match status" value="1"/>
</dbReference>
<keyword evidence="2" id="KW-1185">Reference proteome</keyword>
<evidence type="ECO:0000313" key="1">
    <source>
        <dbReference type="EMBL" id="KAJ3841417.1"/>
    </source>
</evidence>
<dbReference type="InterPro" id="IPR011051">
    <property type="entry name" value="RmlC_Cupin_sf"/>
</dbReference>
<gene>
    <name evidence="1" type="ORF">F5878DRAFT_650548</name>
</gene>
<proteinExistence type="predicted"/>
<dbReference type="Gene3D" id="2.60.120.10">
    <property type="entry name" value="Jelly Rolls"/>
    <property type="match status" value="1"/>
</dbReference>